<keyword evidence="9" id="KW-1185">Reference proteome</keyword>
<evidence type="ECO:0000256" key="2">
    <source>
        <dbReference type="ARBA" id="ARBA00022664"/>
    </source>
</evidence>
<sequence>RNLLKKINFNQSRTLVIKSLAIRNLPLNTTKEELIEVLSQKEVPQKAVRIFKNNSGESTGLAFIDIDEADIDSSISKLDNLCISDRLISVQLANPRQTGNILQEKKIKGELVTLMVYNLPSEISLQELNDLFSQKVPVLAVRILNRDKQVTNRVGFVDVAPQHMSTAIKEFHDEVHFGAQIGVTLAANTFMPAFRVIKNRHVLSTLRLENVPEGVERTELLAALNKEFPVFGLENVAEGAWKLSVLEGSLERAINVLGDKLIGGVKVDVLVQ</sequence>
<evidence type="ECO:0000256" key="6">
    <source>
        <dbReference type="PROSITE-ProRule" id="PRU00176"/>
    </source>
</evidence>
<evidence type="ECO:0000256" key="5">
    <source>
        <dbReference type="ARBA" id="ARBA00023242"/>
    </source>
</evidence>
<keyword evidence="5" id="KW-0539">Nucleus</keyword>
<evidence type="ECO:0000256" key="3">
    <source>
        <dbReference type="ARBA" id="ARBA00022884"/>
    </source>
</evidence>
<feature type="non-terminal residue" evidence="8">
    <location>
        <position position="1"/>
    </location>
</feature>
<dbReference type="GO" id="GO:0003723">
    <property type="term" value="F:RNA binding"/>
    <property type="evidence" value="ECO:0007669"/>
    <property type="project" value="UniProtKB-UniRule"/>
</dbReference>
<dbReference type="PROSITE" id="PS50102">
    <property type="entry name" value="RRM"/>
    <property type="match status" value="1"/>
</dbReference>
<dbReference type="PANTHER" id="PTHR48028:SF4">
    <property type="entry name" value="SC35-LIKE SPLICING FACTOR"/>
    <property type="match status" value="1"/>
</dbReference>
<keyword evidence="4" id="KW-0508">mRNA splicing</keyword>
<name>A0A137PAX0_CONC2</name>
<gene>
    <name evidence="8" type="ORF">CONCODRAFT_77949</name>
</gene>
<dbReference type="Proteomes" id="UP000070444">
    <property type="component" value="Unassembled WGS sequence"/>
</dbReference>
<organism evidence="8 9">
    <name type="scientific">Conidiobolus coronatus (strain ATCC 28846 / CBS 209.66 / NRRL 28638)</name>
    <name type="common">Delacroixia coronata</name>
    <dbReference type="NCBI Taxonomy" id="796925"/>
    <lineage>
        <taxon>Eukaryota</taxon>
        <taxon>Fungi</taxon>
        <taxon>Fungi incertae sedis</taxon>
        <taxon>Zoopagomycota</taxon>
        <taxon>Entomophthoromycotina</taxon>
        <taxon>Entomophthoromycetes</taxon>
        <taxon>Entomophthorales</taxon>
        <taxon>Ancylistaceae</taxon>
        <taxon>Conidiobolus</taxon>
    </lineage>
</organism>
<comment type="subcellular location">
    <subcellularLocation>
        <location evidence="1">Nucleus</location>
    </subcellularLocation>
</comment>
<dbReference type="GO" id="GO:0006397">
    <property type="term" value="P:mRNA processing"/>
    <property type="evidence" value="ECO:0007669"/>
    <property type="project" value="UniProtKB-KW"/>
</dbReference>
<evidence type="ECO:0000256" key="1">
    <source>
        <dbReference type="ARBA" id="ARBA00004123"/>
    </source>
</evidence>
<dbReference type="InterPro" id="IPR012677">
    <property type="entry name" value="Nucleotide-bd_a/b_plait_sf"/>
</dbReference>
<keyword evidence="3 6" id="KW-0694">RNA-binding</keyword>
<dbReference type="SUPFAM" id="SSF54928">
    <property type="entry name" value="RNA-binding domain, RBD"/>
    <property type="match status" value="1"/>
</dbReference>
<dbReference type="Pfam" id="PF00076">
    <property type="entry name" value="RRM_1"/>
    <property type="match status" value="2"/>
</dbReference>
<dbReference type="STRING" id="796925.A0A137PAX0"/>
<dbReference type="InterPro" id="IPR035979">
    <property type="entry name" value="RBD_domain_sf"/>
</dbReference>
<dbReference type="SMART" id="SM00360">
    <property type="entry name" value="RRM"/>
    <property type="match status" value="2"/>
</dbReference>
<reference evidence="8 9" key="1">
    <citation type="journal article" date="2015" name="Genome Biol. Evol.">
        <title>Phylogenomic analyses indicate that early fungi evolved digesting cell walls of algal ancestors of land plants.</title>
        <authorList>
            <person name="Chang Y."/>
            <person name="Wang S."/>
            <person name="Sekimoto S."/>
            <person name="Aerts A.L."/>
            <person name="Choi C."/>
            <person name="Clum A."/>
            <person name="LaButti K.M."/>
            <person name="Lindquist E.A."/>
            <person name="Yee Ngan C."/>
            <person name="Ohm R.A."/>
            <person name="Salamov A.A."/>
            <person name="Grigoriev I.V."/>
            <person name="Spatafora J.W."/>
            <person name="Berbee M.L."/>
        </authorList>
    </citation>
    <scope>NUCLEOTIDE SEQUENCE [LARGE SCALE GENOMIC DNA]</scope>
    <source>
        <strain evidence="8 9">NRRL 28638</strain>
    </source>
</reference>
<keyword evidence="2" id="KW-0507">mRNA processing</keyword>
<dbReference type="InterPro" id="IPR000504">
    <property type="entry name" value="RRM_dom"/>
</dbReference>
<dbReference type="GO" id="GO:0005634">
    <property type="term" value="C:nucleus"/>
    <property type="evidence" value="ECO:0007669"/>
    <property type="project" value="UniProtKB-SubCell"/>
</dbReference>
<feature type="domain" description="RRM" evidence="7">
    <location>
        <begin position="18"/>
        <end position="95"/>
    </location>
</feature>
<dbReference type="CDD" id="cd00590">
    <property type="entry name" value="RRM_SF"/>
    <property type="match status" value="1"/>
</dbReference>
<dbReference type="InterPro" id="IPR051106">
    <property type="entry name" value="RNA-bind/splicing_reg"/>
</dbReference>
<evidence type="ECO:0000256" key="4">
    <source>
        <dbReference type="ARBA" id="ARBA00023187"/>
    </source>
</evidence>
<protein>
    <recommendedName>
        <fullName evidence="7">RRM domain-containing protein</fullName>
    </recommendedName>
</protein>
<proteinExistence type="predicted"/>
<dbReference type="PANTHER" id="PTHR48028">
    <property type="entry name" value="GLYCINE-RICH RNA-BINDING PROTEIN RZ1A"/>
    <property type="match status" value="1"/>
</dbReference>
<evidence type="ECO:0000313" key="9">
    <source>
        <dbReference type="Proteomes" id="UP000070444"/>
    </source>
</evidence>
<dbReference type="EMBL" id="KQ964459">
    <property type="protein sequence ID" value="KXN72160.1"/>
    <property type="molecule type" value="Genomic_DNA"/>
</dbReference>
<evidence type="ECO:0000313" key="8">
    <source>
        <dbReference type="EMBL" id="KXN72160.1"/>
    </source>
</evidence>
<evidence type="ECO:0000259" key="7">
    <source>
        <dbReference type="PROSITE" id="PS50102"/>
    </source>
</evidence>
<accession>A0A137PAX0</accession>
<dbReference type="Gene3D" id="3.30.70.330">
    <property type="match status" value="2"/>
</dbReference>
<dbReference type="GO" id="GO:0008380">
    <property type="term" value="P:RNA splicing"/>
    <property type="evidence" value="ECO:0007669"/>
    <property type="project" value="UniProtKB-KW"/>
</dbReference>
<dbReference type="AlphaFoldDB" id="A0A137PAX0"/>